<feature type="binding site" evidence="7">
    <location>
        <position position="136"/>
    </location>
    <ligand>
        <name>Zn(2+)</name>
        <dbReference type="ChEBI" id="CHEBI:29105"/>
    </ligand>
</feature>
<keyword evidence="2 7" id="KW-0479">Metal-binding</keyword>
<feature type="binding site" evidence="7">
    <location>
        <position position="207"/>
    </location>
    <ligand>
        <name>L-glutamate</name>
        <dbReference type="ChEBI" id="CHEBI:29985"/>
    </ligand>
</feature>
<organism evidence="10 11">
    <name type="scientific">Sutterella massiliensis</name>
    <dbReference type="NCBI Taxonomy" id="1816689"/>
    <lineage>
        <taxon>Bacteria</taxon>
        <taxon>Pseudomonadati</taxon>
        <taxon>Pseudomonadota</taxon>
        <taxon>Betaproteobacteria</taxon>
        <taxon>Burkholderiales</taxon>
        <taxon>Sutterellaceae</taxon>
        <taxon>Sutterella</taxon>
    </lineage>
</organism>
<name>A0ABS2DR93_9BURK</name>
<comment type="caution">
    <text evidence="10">The sequence shown here is derived from an EMBL/GenBank/DDBJ whole genome shotgun (WGS) entry which is preliminary data.</text>
</comment>
<dbReference type="InterPro" id="IPR020058">
    <property type="entry name" value="Glu/Gln-tRNA-synth_Ib_cat-dom"/>
</dbReference>
<keyword evidence="1 7" id="KW-0436">Ligase</keyword>
<dbReference type="PRINTS" id="PR00987">
    <property type="entry name" value="TRNASYNTHGLU"/>
</dbReference>
<protein>
    <recommendedName>
        <fullName evidence="7">Glutamyl-Q tRNA(Asp) synthetase</fullName>
        <shortName evidence="7">Glu-Q-RSs</shortName>
        <ecNumber evidence="7">6.1.1.-</ecNumber>
    </recommendedName>
</protein>
<gene>
    <name evidence="10" type="primary">gluQRS</name>
    <name evidence="7" type="synonym">gluQ</name>
    <name evidence="10" type="ORF">H6A60_04685</name>
</gene>
<dbReference type="NCBIfam" id="NF004314">
    <property type="entry name" value="PRK05710.1-3"/>
    <property type="match status" value="1"/>
</dbReference>
<feature type="binding site" evidence="7">
    <location>
        <position position="55"/>
    </location>
    <ligand>
        <name>L-glutamate</name>
        <dbReference type="ChEBI" id="CHEBI:29985"/>
    </ligand>
</feature>
<keyword evidence="5 7" id="KW-0067">ATP-binding</keyword>
<keyword evidence="6 7" id="KW-0030">Aminoacyl-tRNA synthetase</keyword>
<dbReference type="EMBL" id="JACJJC010000005">
    <property type="protein sequence ID" value="MBM6703783.1"/>
    <property type="molecule type" value="Genomic_DNA"/>
</dbReference>
<comment type="cofactor">
    <cofactor evidence="7">
        <name>Zn(2+)</name>
        <dbReference type="ChEBI" id="CHEBI:29105"/>
    </cofactor>
    <text evidence="7">Binds 1 zinc ion per subunit.</text>
</comment>
<dbReference type="GO" id="GO:0016874">
    <property type="term" value="F:ligase activity"/>
    <property type="evidence" value="ECO:0007669"/>
    <property type="project" value="UniProtKB-KW"/>
</dbReference>
<evidence type="ECO:0000313" key="10">
    <source>
        <dbReference type="EMBL" id="MBM6703783.1"/>
    </source>
</evidence>
<dbReference type="Gene3D" id="3.40.50.620">
    <property type="entry name" value="HUPs"/>
    <property type="match status" value="1"/>
</dbReference>
<evidence type="ECO:0000256" key="8">
    <source>
        <dbReference type="RuleBase" id="RU363037"/>
    </source>
</evidence>
<evidence type="ECO:0000256" key="1">
    <source>
        <dbReference type="ARBA" id="ARBA00022598"/>
    </source>
</evidence>
<feature type="short sequence motif" description="'HIGH' region" evidence="7">
    <location>
        <begin position="22"/>
        <end position="32"/>
    </location>
</feature>
<dbReference type="EC" id="6.1.1.-" evidence="7"/>
<feature type="binding site" evidence="7">
    <location>
        <begin position="19"/>
        <end position="23"/>
    </location>
    <ligand>
        <name>L-glutamate</name>
        <dbReference type="ChEBI" id="CHEBI:29985"/>
    </ligand>
</feature>
<accession>A0ABS2DR93</accession>
<reference evidence="10 11" key="1">
    <citation type="journal article" date="2021" name="Sci. Rep.">
        <title>The distribution of antibiotic resistance genes in chicken gut microbiota commensals.</title>
        <authorList>
            <person name="Juricova H."/>
            <person name="Matiasovicova J."/>
            <person name="Kubasova T."/>
            <person name="Cejkova D."/>
            <person name="Rychlik I."/>
        </authorList>
    </citation>
    <scope>NUCLEOTIDE SEQUENCE [LARGE SCALE GENOMIC DNA]</scope>
    <source>
        <strain evidence="10 11">An829</strain>
    </source>
</reference>
<dbReference type="HAMAP" id="MF_01428">
    <property type="entry name" value="Glu_Q_tRNA_synth"/>
    <property type="match status" value="1"/>
</dbReference>
<keyword evidence="4 7" id="KW-0862">Zinc</keyword>
<feature type="binding site" evidence="7">
    <location>
        <position position="248"/>
    </location>
    <ligand>
        <name>ATP</name>
        <dbReference type="ChEBI" id="CHEBI:30616"/>
    </ligand>
</feature>
<feature type="binding site" evidence="7">
    <location>
        <position position="132"/>
    </location>
    <ligand>
        <name>Zn(2+)</name>
        <dbReference type="ChEBI" id="CHEBI:29105"/>
    </ligand>
</feature>
<dbReference type="Pfam" id="PF00749">
    <property type="entry name" value="tRNA-synt_1c"/>
    <property type="match status" value="1"/>
</dbReference>
<dbReference type="PANTHER" id="PTHR43311">
    <property type="entry name" value="GLUTAMATE--TRNA LIGASE"/>
    <property type="match status" value="1"/>
</dbReference>
<dbReference type="NCBIfam" id="NF004313">
    <property type="entry name" value="PRK05710.1-2"/>
    <property type="match status" value="1"/>
</dbReference>
<feature type="binding site" evidence="7">
    <location>
        <position position="113"/>
    </location>
    <ligand>
        <name>Zn(2+)</name>
        <dbReference type="ChEBI" id="CHEBI:29105"/>
    </ligand>
</feature>
<evidence type="ECO:0000256" key="6">
    <source>
        <dbReference type="ARBA" id="ARBA00023146"/>
    </source>
</evidence>
<dbReference type="SUPFAM" id="SSF52374">
    <property type="entry name" value="Nucleotidylyl transferase"/>
    <property type="match status" value="1"/>
</dbReference>
<evidence type="ECO:0000256" key="2">
    <source>
        <dbReference type="ARBA" id="ARBA00022723"/>
    </source>
</evidence>
<dbReference type="InterPro" id="IPR049940">
    <property type="entry name" value="GluQ/Sye"/>
</dbReference>
<evidence type="ECO:0000259" key="9">
    <source>
        <dbReference type="Pfam" id="PF00749"/>
    </source>
</evidence>
<feature type="binding site" evidence="7">
    <location>
        <position position="111"/>
    </location>
    <ligand>
        <name>Zn(2+)</name>
        <dbReference type="ChEBI" id="CHEBI:29105"/>
    </ligand>
</feature>
<dbReference type="PANTHER" id="PTHR43311:SF1">
    <property type="entry name" value="GLUTAMYL-Q TRNA(ASP) SYNTHETASE"/>
    <property type="match status" value="1"/>
</dbReference>
<dbReference type="InterPro" id="IPR022380">
    <property type="entry name" value="Glu-Q_tRNA(Asp)_Synthase"/>
</dbReference>
<dbReference type="InterPro" id="IPR000924">
    <property type="entry name" value="Glu/Gln-tRNA-synth"/>
</dbReference>
<dbReference type="NCBIfam" id="TIGR03838">
    <property type="entry name" value="queuosine_YadB"/>
    <property type="match status" value="1"/>
</dbReference>
<comment type="function">
    <text evidence="7">Catalyzes the tRNA-independent activation of glutamate in presence of ATP and the subsequent transfer of glutamate onto a tRNA(Asp). Glutamate is transferred on the 2-amino-5-(4,5-dihydroxy-2-cyclopenten-1-yl) moiety of the queuosine in the wobble position of the QUC anticodon.</text>
</comment>
<comment type="similarity">
    <text evidence="7">Belongs to the class-I aminoacyl-tRNA synthetase family. GluQ subfamily.</text>
</comment>
<dbReference type="Proteomes" id="UP000715095">
    <property type="component" value="Unassembled WGS sequence"/>
</dbReference>
<evidence type="ECO:0000256" key="7">
    <source>
        <dbReference type="HAMAP-Rule" id="MF_01428"/>
    </source>
</evidence>
<feature type="domain" description="Glutamyl/glutaminyl-tRNA synthetase class Ib catalytic" evidence="9">
    <location>
        <begin position="19"/>
        <end position="255"/>
    </location>
</feature>
<evidence type="ECO:0000256" key="4">
    <source>
        <dbReference type="ARBA" id="ARBA00022833"/>
    </source>
</evidence>
<evidence type="ECO:0000256" key="5">
    <source>
        <dbReference type="ARBA" id="ARBA00022840"/>
    </source>
</evidence>
<evidence type="ECO:0000313" key="11">
    <source>
        <dbReference type="Proteomes" id="UP000715095"/>
    </source>
</evidence>
<feature type="binding site" evidence="7">
    <location>
        <position position="189"/>
    </location>
    <ligand>
        <name>L-glutamate</name>
        <dbReference type="ChEBI" id="CHEBI:29985"/>
    </ligand>
</feature>
<keyword evidence="11" id="KW-1185">Reference proteome</keyword>
<sequence>MPTSASQEALTPLRPYCGRFAPSPTGRLHRGSLAAALASRLDAHAAGGRWLIRIEDIDPPRDIPGAGEDILRTLERLGMPSDGPVLWQHDRLDAYAAVFEDLKAKGAVYGCACSRKEIRAAAQALGLPEGVYPGTCRGGTGGREARAWRFRVPDRDVTFVDRLAGPYTQNVEKAVGDFVLKRADGLWAYQLAVVVDDIFEGITDIVRGADLIDNTPRQCLLYEALGAPVPRYMHIPLVLNDRGEKLSKQQGATPLADDDLLGELERAFVHLGFERIGADSIEAFHREALRCWADRFAEEPA</sequence>
<keyword evidence="8" id="KW-0648">Protein biosynthesis</keyword>
<keyword evidence="3 7" id="KW-0547">Nucleotide-binding</keyword>
<dbReference type="InterPro" id="IPR014729">
    <property type="entry name" value="Rossmann-like_a/b/a_fold"/>
</dbReference>
<proteinExistence type="inferred from homology"/>
<evidence type="ECO:0000256" key="3">
    <source>
        <dbReference type="ARBA" id="ARBA00022741"/>
    </source>
</evidence>
<feature type="short sequence motif" description="'KMSKS' region" evidence="7">
    <location>
        <begin position="245"/>
        <end position="249"/>
    </location>
</feature>